<name>A0ABV5KTI3_9BACL</name>
<evidence type="ECO:0000259" key="3">
    <source>
        <dbReference type="Pfam" id="PF01467"/>
    </source>
</evidence>
<keyword evidence="2 4" id="KW-0548">Nucleotidyltransferase</keyword>
<dbReference type="InterPro" id="IPR004821">
    <property type="entry name" value="Cyt_trans-like"/>
</dbReference>
<accession>A0ABV5KTI3</accession>
<dbReference type="RefSeq" id="WP_377497968.1">
    <property type="nucleotide sequence ID" value="NZ_JBHMDO010000034.1"/>
</dbReference>
<dbReference type="Proteomes" id="UP001589747">
    <property type="component" value="Unassembled WGS sequence"/>
</dbReference>
<dbReference type="Gene3D" id="3.40.50.620">
    <property type="entry name" value="HUPs"/>
    <property type="match status" value="1"/>
</dbReference>
<dbReference type="InterPro" id="IPR014729">
    <property type="entry name" value="Rossmann-like_a/b/a_fold"/>
</dbReference>
<dbReference type="EMBL" id="JBHMDO010000034">
    <property type="protein sequence ID" value="MFB9328546.1"/>
    <property type="molecule type" value="Genomic_DNA"/>
</dbReference>
<sequence length="185" mass="21260">MTQPFRFGFIIGRFQPVHRGHEALIDAALAIAEHVLVVIGSAQESGTSRNPFTAQERERWLRQIYGDRIHVLALNDLTNEHDHSTSWGDYLLDAVEDYAKAKGLPPPDLVIEGEESGRERWFAEERIRRLDRLTFPRPDGAVSATWLRTMIREGQESVWRTQVHPELVVPYRELRGALLALREAR</sequence>
<evidence type="ECO:0000256" key="1">
    <source>
        <dbReference type="ARBA" id="ARBA00022679"/>
    </source>
</evidence>
<proteinExistence type="predicted"/>
<reference evidence="4 5" key="1">
    <citation type="submission" date="2024-09" db="EMBL/GenBank/DDBJ databases">
        <authorList>
            <person name="Sun Q."/>
            <person name="Mori K."/>
        </authorList>
    </citation>
    <scope>NUCLEOTIDE SEQUENCE [LARGE SCALE GENOMIC DNA]</scope>
    <source>
        <strain evidence="4 5">TISTR 2452</strain>
    </source>
</reference>
<organism evidence="4 5">
    <name type="scientific">Paenibacillus aurantiacus</name>
    <dbReference type="NCBI Taxonomy" id="1936118"/>
    <lineage>
        <taxon>Bacteria</taxon>
        <taxon>Bacillati</taxon>
        <taxon>Bacillota</taxon>
        <taxon>Bacilli</taxon>
        <taxon>Bacillales</taxon>
        <taxon>Paenibacillaceae</taxon>
        <taxon>Paenibacillus</taxon>
    </lineage>
</organism>
<evidence type="ECO:0000313" key="5">
    <source>
        <dbReference type="Proteomes" id="UP001589747"/>
    </source>
</evidence>
<dbReference type="Pfam" id="PF01467">
    <property type="entry name" value="CTP_transf_like"/>
    <property type="match status" value="1"/>
</dbReference>
<dbReference type="NCBIfam" id="TIGR00125">
    <property type="entry name" value="cyt_tran_rel"/>
    <property type="match status" value="1"/>
</dbReference>
<keyword evidence="1" id="KW-0808">Transferase</keyword>
<feature type="domain" description="Cytidyltransferase-like" evidence="3">
    <location>
        <begin position="10"/>
        <end position="79"/>
    </location>
</feature>
<comment type="caution">
    <text evidence="4">The sequence shown here is derived from an EMBL/GenBank/DDBJ whole genome shotgun (WGS) entry which is preliminary data.</text>
</comment>
<dbReference type="PANTHER" id="PTHR21342:SF0">
    <property type="entry name" value="BIFUNCTIONAL NMN ADENYLYLTRANSFERASE_NUDIX HYDROLASE"/>
    <property type="match status" value="1"/>
</dbReference>
<keyword evidence="5" id="KW-1185">Reference proteome</keyword>
<gene>
    <name evidence="4" type="ORF">ACFFSY_21645</name>
</gene>
<dbReference type="PANTHER" id="PTHR21342">
    <property type="entry name" value="PHOSPHOPANTETHEINE ADENYLYLTRANSFERASE"/>
    <property type="match status" value="1"/>
</dbReference>
<dbReference type="SUPFAM" id="SSF52374">
    <property type="entry name" value="Nucleotidylyl transferase"/>
    <property type="match status" value="1"/>
</dbReference>
<evidence type="ECO:0000313" key="4">
    <source>
        <dbReference type="EMBL" id="MFB9328546.1"/>
    </source>
</evidence>
<protein>
    <submittedName>
        <fullName evidence="4">Adenylyltransferase/cytidyltransferase family protein</fullName>
    </submittedName>
</protein>
<evidence type="ECO:0000256" key="2">
    <source>
        <dbReference type="ARBA" id="ARBA00022695"/>
    </source>
</evidence>
<dbReference type="GO" id="GO:0016779">
    <property type="term" value="F:nucleotidyltransferase activity"/>
    <property type="evidence" value="ECO:0007669"/>
    <property type="project" value="UniProtKB-KW"/>
</dbReference>